<proteinExistence type="predicted"/>
<comment type="caution">
    <text evidence="3">The sequence shown here is derived from an EMBL/GenBank/DDBJ whole genome shotgun (WGS) entry which is preliminary data.</text>
</comment>
<sequence>MTAIRILIFSFLIPDEFSLTLGSLVLSGYRIVLIALAPYILWLMLKRGHDVDWNHCDVMACIVFIWPTLAFGLNTGLTAAIESGGVLALEMGVPYLLVRLNVNNYDERKKLATSFLTMVTILFLVGLPEAITGQHFTHEIAAQLTGQSYTGIADQRYGIWRAIGPMDHAILFGTLCASFVVIAITLAQRQRKFWPAVFFAGGGAVISASSAPILAILVQLGMLTWALLLRRHANKWWLLLLLFLVFYVFVDILSNRDPVRVMFSYLLINPATGYARYYMWINGIEVLTQSTWGMVFGYGYDISIFDVIDDFYSRNLMQNTVDSYWLVLMLRYGATMAALFAVFLLFVLRRSLKQTRRLSKRKDRRLMQAWFISAFAMTLIASTVHFWGQMACVYVMVLAACVGRTPPRRKRSGSGTTTQHKIGRRVSPSPVD</sequence>
<name>A0A395JMQ5_9GAMM</name>
<feature type="transmembrane region" description="Helical" evidence="2">
    <location>
        <begin position="169"/>
        <end position="186"/>
    </location>
</feature>
<dbReference type="InParanoid" id="A0A395JMQ5"/>
<feature type="transmembrane region" description="Helical" evidence="2">
    <location>
        <begin position="193"/>
        <end position="216"/>
    </location>
</feature>
<reference evidence="3 4" key="1">
    <citation type="submission" date="2018-06" db="EMBL/GenBank/DDBJ databases">
        <title>Genomic Encyclopedia of Type Strains, Phase IV (KMG-IV): sequencing the most valuable type-strain genomes for metagenomic binning, comparative biology and taxonomic classification.</title>
        <authorList>
            <person name="Goeker M."/>
        </authorList>
    </citation>
    <scope>NUCLEOTIDE SEQUENCE [LARGE SCALE GENOMIC DNA]</scope>
    <source>
        <strain evidence="3 4">DSM 24032</strain>
    </source>
</reference>
<feature type="region of interest" description="Disordered" evidence="1">
    <location>
        <begin position="407"/>
        <end position="432"/>
    </location>
</feature>
<accession>A0A395JMQ5</accession>
<keyword evidence="2" id="KW-1133">Transmembrane helix</keyword>
<keyword evidence="2" id="KW-0472">Membrane</keyword>
<dbReference type="EMBL" id="QNRT01000001">
    <property type="protein sequence ID" value="RBP52941.1"/>
    <property type="molecule type" value="Genomic_DNA"/>
</dbReference>
<feature type="transmembrane region" description="Helical" evidence="2">
    <location>
        <begin position="369"/>
        <end position="388"/>
    </location>
</feature>
<gene>
    <name evidence="3" type="ORF">DFR28_101325</name>
</gene>
<feature type="transmembrane region" description="Helical" evidence="2">
    <location>
        <begin position="236"/>
        <end position="254"/>
    </location>
</feature>
<evidence type="ECO:0008006" key="5">
    <source>
        <dbReference type="Google" id="ProtNLM"/>
    </source>
</evidence>
<dbReference type="AlphaFoldDB" id="A0A395JMQ5"/>
<feature type="transmembrane region" description="Helical" evidence="2">
    <location>
        <begin position="110"/>
        <end position="127"/>
    </location>
</feature>
<dbReference type="OrthoDB" id="264250at2"/>
<feature type="transmembrane region" description="Helical" evidence="2">
    <location>
        <begin position="28"/>
        <end position="45"/>
    </location>
</feature>
<keyword evidence="4" id="KW-1185">Reference proteome</keyword>
<feature type="transmembrane region" description="Helical" evidence="2">
    <location>
        <begin position="79"/>
        <end position="98"/>
    </location>
</feature>
<protein>
    <recommendedName>
        <fullName evidence="5">O-antigen ligase-like membrane protein</fullName>
    </recommendedName>
</protein>
<evidence type="ECO:0000256" key="2">
    <source>
        <dbReference type="SAM" id="Phobius"/>
    </source>
</evidence>
<dbReference type="Proteomes" id="UP000253083">
    <property type="component" value="Unassembled WGS sequence"/>
</dbReference>
<evidence type="ECO:0000313" key="4">
    <source>
        <dbReference type="Proteomes" id="UP000253083"/>
    </source>
</evidence>
<dbReference type="RefSeq" id="WP_113952551.1">
    <property type="nucleotide sequence ID" value="NZ_QNRT01000001.1"/>
</dbReference>
<organism evidence="3 4">
    <name type="scientific">Arenicella xantha</name>
    <dbReference type="NCBI Taxonomy" id="644221"/>
    <lineage>
        <taxon>Bacteria</taxon>
        <taxon>Pseudomonadati</taxon>
        <taxon>Pseudomonadota</taxon>
        <taxon>Gammaproteobacteria</taxon>
        <taxon>Arenicellales</taxon>
        <taxon>Arenicellaceae</taxon>
        <taxon>Arenicella</taxon>
    </lineage>
</organism>
<feature type="transmembrane region" description="Helical" evidence="2">
    <location>
        <begin position="324"/>
        <end position="348"/>
    </location>
</feature>
<evidence type="ECO:0000256" key="1">
    <source>
        <dbReference type="SAM" id="MobiDB-lite"/>
    </source>
</evidence>
<evidence type="ECO:0000313" key="3">
    <source>
        <dbReference type="EMBL" id="RBP52941.1"/>
    </source>
</evidence>
<keyword evidence="2" id="KW-0812">Transmembrane</keyword>